<dbReference type="EMBL" id="CP038033">
    <property type="protein sequence ID" value="QBQ53960.1"/>
    <property type="molecule type" value="Genomic_DNA"/>
</dbReference>
<accession>A0A4P7BXV5</accession>
<feature type="transmembrane region" description="Helical" evidence="14">
    <location>
        <begin position="24"/>
        <end position="43"/>
    </location>
</feature>
<dbReference type="OrthoDB" id="9810730at2"/>
<dbReference type="SMART" id="SM00387">
    <property type="entry name" value="HATPase_c"/>
    <property type="match status" value="1"/>
</dbReference>
<feature type="transmembrane region" description="Helical" evidence="14">
    <location>
        <begin position="50"/>
        <end position="66"/>
    </location>
</feature>
<feature type="domain" description="PAC" evidence="18">
    <location>
        <begin position="187"/>
        <end position="239"/>
    </location>
</feature>
<dbReference type="InterPro" id="IPR013655">
    <property type="entry name" value="PAS_fold_3"/>
</dbReference>
<dbReference type="PANTHER" id="PTHR43304">
    <property type="entry name" value="PHYTOCHROME-LIKE PROTEIN CPH1"/>
    <property type="match status" value="1"/>
</dbReference>
<dbReference type="InterPro" id="IPR013656">
    <property type="entry name" value="PAS_4"/>
</dbReference>
<dbReference type="SMART" id="SM00448">
    <property type="entry name" value="REC"/>
    <property type="match status" value="1"/>
</dbReference>
<evidence type="ECO:0000256" key="5">
    <source>
        <dbReference type="ARBA" id="ARBA00022679"/>
    </source>
</evidence>
<dbReference type="Gene3D" id="3.40.50.2300">
    <property type="match status" value="1"/>
</dbReference>
<evidence type="ECO:0000256" key="14">
    <source>
        <dbReference type="SAM" id="Phobius"/>
    </source>
</evidence>
<feature type="domain" description="Histidine kinase" evidence="15">
    <location>
        <begin position="756"/>
        <end position="974"/>
    </location>
</feature>
<evidence type="ECO:0000256" key="12">
    <source>
        <dbReference type="ARBA" id="ARBA00023136"/>
    </source>
</evidence>
<dbReference type="InterPro" id="IPR036890">
    <property type="entry name" value="HATPase_C_sf"/>
</dbReference>
<keyword evidence="6 14" id="KW-0812">Transmembrane</keyword>
<name>A0A4P7BXV5_9GAMM</name>
<dbReference type="CDD" id="cd00130">
    <property type="entry name" value="PAS"/>
    <property type="match status" value="5"/>
</dbReference>
<comment type="catalytic activity">
    <reaction evidence="1">
        <text>ATP + protein L-histidine = ADP + protein N-phospho-L-histidine.</text>
        <dbReference type="EC" id="2.7.13.3"/>
    </reaction>
</comment>
<evidence type="ECO:0000259" key="18">
    <source>
        <dbReference type="PROSITE" id="PS50113"/>
    </source>
</evidence>
<evidence type="ECO:0000256" key="4">
    <source>
        <dbReference type="ARBA" id="ARBA00022553"/>
    </source>
</evidence>
<dbReference type="Pfam" id="PF00072">
    <property type="entry name" value="Response_reg"/>
    <property type="match status" value="1"/>
</dbReference>
<dbReference type="Pfam" id="PF02518">
    <property type="entry name" value="HATPase_c"/>
    <property type="match status" value="1"/>
</dbReference>
<dbReference type="Pfam" id="PF13493">
    <property type="entry name" value="DUF4118"/>
    <property type="match status" value="1"/>
</dbReference>
<dbReference type="PROSITE" id="PS50110">
    <property type="entry name" value="RESPONSE_REGULATORY"/>
    <property type="match status" value="1"/>
</dbReference>
<dbReference type="GO" id="GO:0005886">
    <property type="term" value="C:plasma membrane"/>
    <property type="evidence" value="ECO:0007669"/>
    <property type="project" value="UniProtKB-ARBA"/>
</dbReference>
<dbReference type="InterPro" id="IPR000014">
    <property type="entry name" value="PAS"/>
</dbReference>
<proteinExistence type="predicted"/>
<feature type="domain" description="PAS" evidence="17">
    <location>
        <begin position="488"/>
        <end position="560"/>
    </location>
</feature>
<dbReference type="PROSITE" id="PS50112">
    <property type="entry name" value="PAS"/>
    <property type="match status" value="5"/>
</dbReference>
<keyword evidence="4 13" id="KW-0597">Phosphoprotein</keyword>
<dbReference type="InterPro" id="IPR003661">
    <property type="entry name" value="HisK_dim/P_dom"/>
</dbReference>
<comment type="subcellular location">
    <subcellularLocation>
        <location evidence="2">Membrane</location>
        <topology evidence="2">Multi-pass membrane protein</topology>
    </subcellularLocation>
</comment>
<dbReference type="SUPFAM" id="SSF47384">
    <property type="entry name" value="Homodimeric domain of signal transducing histidine kinase"/>
    <property type="match status" value="1"/>
</dbReference>
<dbReference type="SUPFAM" id="SSF52172">
    <property type="entry name" value="CheY-like"/>
    <property type="match status" value="1"/>
</dbReference>
<evidence type="ECO:0000256" key="7">
    <source>
        <dbReference type="ARBA" id="ARBA00022741"/>
    </source>
</evidence>
<dbReference type="CDD" id="cd00082">
    <property type="entry name" value="HisKA"/>
    <property type="match status" value="1"/>
</dbReference>
<keyword evidence="11" id="KW-0902">Two-component regulatory system</keyword>
<feature type="domain" description="Response regulatory" evidence="16">
    <location>
        <begin position="997"/>
        <end position="1113"/>
    </location>
</feature>
<keyword evidence="10 14" id="KW-1133">Transmembrane helix</keyword>
<feature type="transmembrane region" description="Helical" evidence="14">
    <location>
        <begin position="78"/>
        <end position="96"/>
    </location>
</feature>
<dbReference type="GO" id="GO:0000155">
    <property type="term" value="F:phosphorelay sensor kinase activity"/>
    <property type="evidence" value="ECO:0007669"/>
    <property type="project" value="InterPro"/>
</dbReference>
<dbReference type="InterPro" id="IPR001789">
    <property type="entry name" value="Sig_transdc_resp-reg_receiver"/>
</dbReference>
<dbReference type="Gene3D" id="1.10.287.130">
    <property type="match status" value="1"/>
</dbReference>
<feature type="domain" description="PAC" evidence="18">
    <location>
        <begin position="565"/>
        <end position="617"/>
    </location>
</feature>
<evidence type="ECO:0000256" key="13">
    <source>
        <dbReference type="PROSITE-ProRule" id="PRU00169"/>
    </source>
</evidence>
<dbReference type="SUPFAM" id="SSF55785">
    <property type="entry name" value="PYP-like sensor domain (PAS domain)"/>
    <property type="match status" value="5"/>
</dbReference>
<evidence type="ECO:0000256" key="2">
    <source>
        <dbReference type="ARBA" id="ARBA00004141"/>
    </source>
</evidence>
<feature type="domain" description="PAC" evidence="18">
    <location>
        <begin position="435"/>
        <end position="487"/>
    </location>
</feature>
<keyword evidence="7" id="KW-0547">Nucleotide-binding</keyword>
<dbReference type="Gene3D" id="3.30.565.10">
    <property type="entry name" value="Histidine kinase-like ATPase, C-terminal domain"/>
    <property type="match status" value="1"/>
</dbReference>
<dbReference type="Pfam" id="PF00989">
    <property type="entry name" value="PAS"/>
    <property type="match status" value="1"/>
</dbReference>
<dbReference type="InterPro" id="IPR003594">
    <property type="entry name" value="HATPase_dom"/>
</dbReference>
<dbReference type="InterPro" id="IPR011006">
    <property type="entry name" value="CheY-like_superfamily"/>
</dbReference>
<evidence type="ECO:0000313" key="20">
    <source>
        <dbReference type="Proteomes" id="UP000294325"/>
    </source>
</evidence>
<dbReference type="PRINTS" id="PR00344">
    <property type="entry name" value="BCTRLSENSOR"/>
</dbReference>
<keyword evidence="20" id="KW-1185">Reference proteome</keyword>
<dbReference type="SMART" id="SM00086">
    <property type="entry name" value="PAC"/>
    <property type="match status" value="5"/>
</dbReference>
<feature type="modified residue" description="4-aspartylphosphate" evidence="13">
    <location>
        <position position="1046"/>
    </location>
</feature>
<dbReference type="SMART" id="SM00091">
    <property type="entry name" value="PAS"/>
    <property type="match status" value="5"/>
</dbReference>
<dbReference type="PANTHER" id="PTHR43304:SF1">
    <property type="entry name" value="PAC DOMAIN-CONTAINING PROTEIN"/>
    <property type="match status" value="1"/>
</dbReference>
<protein>
    <recommendedName>
        <fullName evidence="3">histidine kinase</fullName>
        <ecNumber evidence="3">2.7.13.3</ecNumber>
    </recommendedName>
</protein>
<dbReference type="GO" id="GO:0005524">
    <property type="term" value="F:ATP binding"/>
    <property type="evidence" value="ECO:0007669"/>
    <property type="project" value="UniProtKB-KW"/>
</dbReference>
<dbReference type="Gene3D" id="3.30.450.20">
    <property type="entry name" value="PAS domain"/>
    <property type="match status" value="5"/>
</dbReference>
<dbReference type="InterPro" id="IPR005467">
    <property type="entry name" value="His_kinase_dom"/>
</dbReference>
<dbReference type="CDD" id="cd17580">
    <property type="entry name" value="REC_2_DhkD-like"/>
    <property type="match status" value="1"/>
</dbReference>
<dbReference type="InterPro" id="IPR004358">
    <property type="entry name" value="Sig_transdc_His_kin-like_C"/>
</dbReference>
<dbReference type="InterPro" id="IPR052162">
    <property type="entry name" value="Sensor_kinase/Photoreceptor"/>
</dbReference>
<dbReference type="GO" id="GO:0006355">
    <property type="term" value="P:regulation of DNA-templated transcription"/>
    <property type="evidence" value="ECO:0007669"/>
    <property type="project" value="InterPro"/>
</dbReference>
<dbReference type="SUPFAM" id="SSF55874">
    <property type="entry name" value="ATPase domain of HSP90 chaperone/DNA topoisomerase II/histidine kinase"/>
    <property type="match status" value="1"/>
</dbReference>
<dbReference type="FunFam" id="3.30.450.20:FF:000099">
    <property type="entry name" value="Sensory box sensor histidine kinase"/>
    <property type="match status" value="1"/>
</dbReference>
<feature type="domain" description="PAS" evidence="17">
    <location>
        <begin position="236"/>
        <end position="306"/>
    </location>
</feature>
<evidence type="ECO:0000256" key="9">
    <source>
        <dbReference type="ARBA" id="ARBA00022840"/>
    </source>
</evidence>
<dbReference type="Pfam" id="PF00512">
    <property type="entry name" value="HisKA"/>
    <property type="match status" value="1"/>
</dbReference>
<dbReference type="InterPro" id="IPR036097">
    <property type="entry name" value="HisK_dim/P_sf"/>
</dbReference>
<dbReference type="AlphaFoldDB" id="A0A4P7BXV5"/>
<dbReference type="Pfam" id="PF08448">
    <property type="entry name" value="PAS_4"/>
    <property type="match status" value="1"/>
</dbReference>
<dbReference type="InterPro" id="IPR035965">
    <property type="entry name" value="PAS-like_dom_sf"/>
</dbReference>
<keyword evidence="9" id="KW-0067">ATP-binding</keyword>
<keyword evidence="8" id="KW-0418">Kinase</keyword>
<evidence type="ECO:0000256" key="8">
    <source>
        <dbReference type="ARBA" id="ARBA00022777"/>
    </source>
</evidence>
<dbReference type="SMART" id="SM00388">
    <property type="entry name" value="HisKA"/>
    <property type="match status" value="1"/>
</dbReference>
<feature type="domain" description="PAS" evidence="17">
    <location>
        <begin position="362"/>
        <end position="432"/>
    </location>
</feature>
<evidence type="ECO:0000259" key="17">
    <source>
        <dbReference type="PROSITE" id="PS50112"/>
    </source>
</evidence>
<dbReference type="PROSITE" id="PS50109">
    <property type="entry name" value="HIS_KIN"/>
    <property type="match status" value="1"/>
</dbReference>
<dbReference type="InterPro" id="IPR000700">
    <property type="entry name" value="PAS-assoc_C"/>
</dbReference>
<dbReference type="Pfam" id="PF08447">
    <property type="entry name" value="PAS_3"/>
    <property type="match status" value="3"/>
</dbReference>
<dbReference type="Gene3D" id="2.10.70.100">
    <property type="match status" value="2"/>
</dbReference>
<dbReference type="EC" id="2.7.13.3" evidence="3"/>
<dbReference type="InterPro" id="IPR001610">
    <property type="entry name" value="PAC"/>
</dbReference>
<feature type="domain" description="PAC" evidence="18">
    <location>
        <begin position="309"/>
        <end position="361"/>
    </location>
</feature>
<sequence>MYAYLFSILVTAAAVGIRWLLHPWLGDHLVLVTLFGAVAAAVWFGGYRPALLAVILGYLACNYLFIEPRVSFGFNNETLPALIAYLVSCTFIIGFGEAMRRTQAQTQAQQELLRITLTSIGDAVITTDTEGRILSLNTVAESLTAWTQHEAAGQPLNTVFRIINEQTRQPVESPAMRALQEGTVVGLANHTLLIAKDGTERTIDDSAAPIRDEHGHLAGCVLVFRDVTEKRRAEKAQALLAAIVTASEDAIISKTLEGIILSWNRGAERLFGYTAAEAVGQSITLIIPPERQEEERLILEKLRRGQRIKHFETVRVSKEGRRIDISLTISPILDDTGRIIGASKIARDITGRKQAEKALRESEERFRTLSENIPQLAWMTQPDGWIFWYNQRWFDYTGTTLEQMQGWGWQAVHHPNHVARVTEKIKRAFESGEPWEDTFPLRGKDGQYRWFLSRAFPIRDASGNITRWFGTNTDITDLLQTQEALHQSQQRLELALQASQAGIWGWTVSENRIDGWNPQYRELYGFTPDETISFKAWLARVHPDDRERLSARFQQMLTTPDDNVWDEEFRILHPQRGERWLGGLGRCFRDERGQVPRMAGVNFDITERKRAAEALRDNEQRLRLALEAGRMGTWEWHIPTNTVTWSASLEALHGRTPGTFTGTFDAYQQDIHPDDREQVINSITAALEQGKEHHIEYRIVWADGSVHWVEGRGKLFQDEQGKPLRMIGICMDISDRKRYERELQEADRRKNEFLATLAHELRNPLAPIRNAVQILLVKDSPDPELQWARKIIDQQAQQMARLLDDLLDVSRIAHDKLELRKERIELATAIHNAVEISRPLIDSGGHELTIVLPPKPVYLNADPVRLAQIFSNLLNNAAKHTEEGSHIQLISEQQGSEIVISVKDDGIGIATEVLPRIFDIFSQEKRVLERSQGGLGIGLSLVRGLVELHGGNVEARSEGPGQGSEFIVRLPLLVQPAVERPQPQSKERKQAYVTKRRLLIVDDCKDSADSLAMLLKMIGHEVYTAYEGEEAIMAAAKLKPEVLLLDIEMPKLSGYDTCRHIRQQSWGKKMLLIAMTGWGQEDDRRRTKEAGFNYHMVKPVNPDALTKLLASLPPEEGDQLIA</sequence>
<dbReference type="InterPro" id="IPR013767">
    <property type="entry name" value="PAS_fold"/>
</dbReference>
<evidence type="ECO:0000256" key="1">
    <source>
        <dbReference type="ARBA" id="ARBA00000085"/>
    </source>
</evidence>
<dbReference type="InterPro" id="IPR038318">
    <property type="entry name" value="KdpD_sf"/>
</dbReference>
<feature type="domain" description="PAS" evidence="17">
    <location>
        <begin position="618"/>
        <end position="690"/>
    </location>
</feature>
<evidence type="ECO:0000256" key="10">
    <source>
        <dbReference type="ARBA" id="ARBA00022989"/>
    </source>
</evidence>
<dbReference type="InterPro" id="IPR025201">
    <property type="entry name" value="KdpD_TM"/>
</dbReference>
<dbReference type="NCBIfam" id="TIGR00229">
    <property type="entry name" value="sensory_box"/>
    <property type="match status" value="5"/>
</dbReference>
<dbReference type="KEGG" id="nwr:E3U44_05110"/>
<evidence type="ECO:0000259" key="15">
    <source>
        <dbReference type="PROSITE" id="PS50109"/>
    </source>
</evidence>
<dbReference type="Proteomes" id="UP000294325">
    <property type="component" value="Chromosome"/>
</dbReference>
<feature type="domain" description="PAS" evidence="17">
    <location>
        <begin position="109"/>
        <end position="182"/>
    </location>
</feature>
<organism evidence="19 20">
    <name type="scientific">Nitrosococcus wardiae</name>
    <dbReference type="NCBI Taxonomy" id="1814290"/>
    <lineage>
        <taxon>Bacteria</taxon>
        <taxon>Pseudomonadati</taxon>
        <taxon>Pseudomonadota</taxon>
        <taxon>Gammaproteobacteria</taxon>
        <taxon>Chromatiales</taxon>
        <taxon>Chromatiaceae</taxon>
        <taxon>Nitrosococcus</taxon>
    </lineage>
</organism>
<evidence type="ECO:0000256" key="3">
    <source>
        <dbReference type="ARBA" id="ARBA00012438"/>
    </source>
</evidence>
<keyword evidence="5" id="KW-0808">Transferase</keyword>
<reference evidence="19 20" key="1">
    <citation type="submission" date="2019-03" db="EMBL/GenBank/DDBJ databases">
        <title>The genome sequence of Nitrosococcus wardiae strain D1FHST reveals the archetypal metabolic capacity of ammonia-oxidizing Gammaproteobacteria.</title>
        <authorList>
            <person name="Wang L."/>
            <person name="Lim C.K."/>
            <person name="Hanson T.E."/>
            <person name="Dang H."/>
            <person name="Klotz M.G."/>
        </authorList>
    </citation>
    <scope>NUCLEOTIDE SEQUENCE [LARGE SCALE GENOMIC DNA]</scope>
    <source>
        <strain evidence="19 20">D1FHS</strain>
    </source>
</reference>
<evidence type="ECO:0000256" key="6">
    <source>
        <dbReference type="ARBA" id="ARBA00022692"/>
    </source>
</evidence>
<evidence type="ECO:0000256" key="11">
    <source>
        <dbReference type="ARBA" id="ARBA00023012"/>
    </source>
</evidence>
<feature type="domain" description="PAC" evidence="18">
    <location>
        <begin position="693"/>
        <end position="745"/>
    </location>
</feature>
<dbReference type="FunFam" id="3.30.565.10:FF:000006">
    <property type="entry name" value="Sensor histidine kinase WalK"/>
    <property type="match status" value="1"/>
</dbReference>
<evidence type="ECO:0000313" key="19">
    <source>
        <dbReference type="EMBL" id="QBQ53960.1"/>
    </source>
</evidence>
<gene>
    <name evidence="19" type="ORF">E3U44_05110</name>
</gene>
<evidence type="ECO:0000259" key="16">
    <source>
        <dbReference type="PROSITE" id="PS50110"/>
    </source>
</evidence>
<keyword evidence="12 14" id="KW-0472">Membrane</keyword>
<dbReference type="Gene3D" id="1.20.120.620">
    <property type="entry name" value="Backbone structure of the membrane domain of e. Coli histidine kinase receptor kdpd"/>
    <property type="match status" value="1"/>
</dbReference>
<dbReference type="PROSITE" id="PS50113">
    <property type="entry name" value="PAC"/>
    <property type="match status" value="5"/>
</dbReference>
<dbReference type="RefSeq" id="WP_134356968.1">
    <property type="nucleotide sequence ID" value="NZ_CP038033.1"/>
</dbReference>